<protein>
    <submittedName>
        <fullName evidence="1">Uncharacterized protein</fullName>
    </submittedName>
</protein>
<dbReference type="EMBL" id="JBANRG010000076">
    <property type="protein sequence ID" value="KAK7438856.1"/>
    <property type="molecule type" value="Genomic_DNA"/>
</dbReference>
<accession>A0ABR1ISG5</accession>
<keyword evidence="2" id="KW-1185">Reference proteome</keyword>
<name>A0ABR1ISG5_9AGAR</name>
<dbReference type="Proteomes" id="UP001498398">
    <property type="component" value="Unassembled WGS sequence"/>
</dbReference>
<gene>
    <name evidence="1" type="ORF">VKT23_017782</name>
</gene>
<sequence>MRPVTWIISGGLNTDETTAVLVVISPYEANQLRPTIEKSKKLHLHIYAPRVTQAQRSFDNLRFHVIPPLSTSYAPCASMIMQLNLFSGQLYLQDWKTYQELCKFLGLRIPDGPSQSDALEHRNVSTKNCRFDKSPLCMLQQLFAKRRKGNGFAMTHMGRILGGRSLVEEDLKTTRTNEMSNSG</sequence>
<proteinExistence type="predicted"/>
<organism evidence="1 2">
    <name type="scientific">Marasmiellus scandens</name>
    <dbReference type="NCBI Taxonomy" id="2682957"/>
    <lineage>
        <taxon>Eukaryota</taxon>
        <taxon>Fungi</taxon>
        <taxon>Dikarya</taxon>
        <taxon>Basidiomycota</taxon>
        <taxon>Agaricomycotina</taxon>
        <taxon>Agaricomycetes</taxon>
        <taxon>Agaricomycetidae</taxon>
        <taxon>Agaricales</taxon>
        <taxon>Marasmiineae</taxon>
        <taxon>Omphalotaceae</taxon>
        <taxon>Marasmiellus</taxon>
    </lineage>
</organism>
<reference evidence="1 2" key="1">
    <citation type="submission" date="2024-01" db="EMBL/GenBank/DDBJ databases">
        <title>A draft genome for the cacao thread blight pathogen Marasmiellus scandens.</title>
        <authorList>
            <person name="Baruah I.K."/>
            <person name="Leung J."/>
            <person name="Bukari Y."/>
            <person name="Amoako-Attah I."/>
            <person name="Meinhardt L.W."/>
            <person name="Bailey B.A."/>
            <person name="Cohen S.P."/>
        </authorList>
    </citation>
    <scope>NUCLEOTIDE SEQUENCE [LARGE SCALE GENOMIC DNA]</scope>
    <source>
        <strain evidence="1 2">GH-19</strain>
    </source>
</reference>
<evidence type="ECO:0000313" key="1">
    <source>
        <dbReference type="EMBL" id="KAK7438856.1"/>
    </source>
</evidence>
<comment type="caution">
    <text evidence="1">The sequence shown here is derived from an EMBL/GenBank/DDBJ whole genome shotgun (WGS) entry which is preliminary data.</text>
</comment>
<evidence type="ECO:0000313" key="2">
    <source>
        <dbReference type="Proteomes" id="UP001498398"/>
    </source>
</evidence>